<keyword evidence="3" id="KW-1185">Reference proteome</keyword>
<reference evidence="2" key="1">
    <citation type="submission" date="2022-08" db="EMBL/GenBank/DDBJ databases">
        <title>Whole genome sequencing of non-tuberculosis mycobacteria type-strains.</title>
        <authorList>
            <person name="Igarashi Y."/>
            <person name="Osugi A."/>
            <person name="Mitarai S."/>
        </authorList>
    </citation>
    <scope>NUCLEOTIDE SEQUENCE</scope>
    <source>
        <strain evidence="2">DSM 45127</strain>
    </source>
</reference>
<organism evidence="2 3">
    <name type="scientific">Mycobacterium paraterrae</name>
    <dbReference type="NCBI Taxonomy" id="577492"/>
    <lineage>
        <taxon>Bacteria</taxon>
        <taxon>Bacillati</taxon>
        <taxon>Actinomycetota</taxon>
        <taxon>Actinomycetes</taxon>
        <taxon>Mycobacteriales</taxon>
        <taxon>Mycobacteriaceae</taxon>
        <taxon>Mycobacterium</taxon>
    </lineage>
</organism>
<dbReference type="Pfam" id="PF00668">
    <property type="entry name" value="Condensation"/>
    <property type="match status" value="1"/>
</dbReference>
<dbReference type="Proteomes" id="UP001055336">
    <property type="component" value="Chromosome"/>
</dbReference>
<name>A0ABY3VJ65_9MYCO</name>
<dbReference type="InterPro" id="IPR001242">
    <property type="entry name" value="Condensation_dom"/>
</dbReference>
<dbReference type="Gene3D" id="3.30.559.30">
    <property type="entry name" value="Nonribosomal peptide synthetase, condensation domain"/>
    <property type="match status" value="1"/>
</dbReference>
<protein>
    <submittedName>
        <fullName evidence="2">Condensation domain-containing protein</fullName>
    </submittedName>
</protein>
<proteinExistence type="predicted"/>
<dbReference type="SUPFAM" id="SSF52777">
    <property type="entry name" value="CoA-dependent acyltransferases"/>
    <property type="match status" value="2"/>
</dbReference>
<accession>A0ABY3VJ65</accession>
<evidence type="ECO:0000313" key="3">
    <source>
        <dbReference type="Proteomes" id="UP001055336"/>
    </source>
</evidence>
<sequence length="475" mass="52613">MTVKSVYDWVPEPGSVVSWDPTPATLAKAAEAPVNPTPPSYMQAEHLRSWLDFAAKGVDMSRLCIATWEIPGHCDVRAMTHVINMHLRRHDTFHSWFEYVDSDNIVRHTIDNPAAIKFVPTKHGEMTPAELQDLAMATPAPLQWDSFRFIVIQHPNHFTVCISIDHINIDATYPSVLLPEIQMQYAALAGGGAPIPLPKAGSYLDYCERQHQYLESLTAESPEVQAWIKYFESNSGTLPDCPVSLGDGSGICDLMSLTLLDQKQTAAFESVCVSAGARFSGGVFACAALTERELTGADTYYGYVVTDIRSTPEDFMTSGWITGFVPITVPVDPSSFDETVRIAQASFDSGRDLAKVPFARVLDLAPWLQRPNRRVPLMFHIDLGIPPFSALVTEKLEGLNARIFQDGGAPAQFDIRVTRLENETRAVVLFPDNPVARESVTQFLAVLKSVYVRVAERRYTYAATSPREVDLMKSA</sequence>
<dbReference type="EMBL" id="CP092488">
    <property type="protein sequence ID" value="UMB67547.1"/>
    <property type="molecule type" value="Genomic_DNA"/>
</dbReference>
<gene>
    <name evidence="2" type="ORF">MKK62_13550</name>
</gene>
<evidence type="ECO:0000259" key="1">
    <source>
        <dbReference type="Pfam" id="PF00668"/>
    </source>
</evidence>
<dbReference type="InterPro" id="IPR023213">
    <property type="entry name" value="CAT-like_dom_sf"/>
</dbReference>
<feature type="domain" description="Condensation" evidence="1">
    <location>
        <begin position="68"/>
        <end position="363"/>
    </location>
</feature>
<dbReference type="Gene3D" id="3.30.559.10">
    <property type="entry name" value="Chloramphenicol acetyltransferase-like domain"/>
    <property type="match status" value="1"/>
</dbReference>
<evidence type="ECO:0000313" key="2">
    <source>
        <dbReference type="EMBL" id="UMB67547.1"/>
    </source>
</evidence>
<dbReference type="RefSeq" id="WP_240258009.1">
    <property type="nucleotide sequence ID" value="NZ_CP092488.2"/>
</dbReference>